<sequence>MFSSLLRVVSPEPVSGDILPQQAGVVPYRMIEGRVAFLLITARRSGRWIFPKGAPMEGLQLWETGAREAFEEAGIEGEVEAEPVGSYRTRRSDAVRSLVEVQMYPMLVHRQLEEWPEKNQRHRHWATVREARRLLSDRQLAEIAVSLNRRLTGRGTVLKRSA</sequence>
<protein>
    <submittedName>
        <fullName evidence="6">NUDIX hydrolase</fullName>
    </submittedName>
</protein>
<evidence type="ECO:0000313" key="7">
    <source>
        <dbReference type="Proteomes" id="UP000281547"/>
    </source>
</evidence>
<dbReference type="Gene3D" id="3.90.79.10">
    <property type="entry name" value="Nucleoside Triphosphate Pyrophosphohydrolase"/>
    <property type="match status" value="1"/>
</dbReference>
<evidence type="ECO:0000256" key="2">
    <source>
        <dbReference type="ARBA" id="ARBA00022723"/>
    </source>
</evidence>
<dbReference type="RefSeq" id="WP_127188592.1">
    <property type="nucleotide sequence ID" value="NZ_RZNJ01000003.1"/>
</dbReference>
<dbReference type="PANTHER" id="PTHR12629:SF0">
    <property type="entry name" value="DIPHOSPHOINOSITOL-POLYPHOSPHATE DIPHOSPHATASE"/>
    <property type="match status" value="1"/>
</dbReference>
<proteinExistence type="predicted"/>
<dbReference type="InterPro" id="IPR015797">
    <property type="entry name" value="NUDIX_hydrolase-like_dom_sf"/>
</dbReference>
<dbReference type="CDD" id="cd04666">
    <property type="entry name" value="NUDIX_DIPP2_like_Nudt4"/>
    <property type="match status" value="1"/>
</dbReference>
<evidence type="ECO:0000313" key="6">
    <source>
        <dbReference type="EMBL" id="RUT31347.1"/>
    </source>
</evidence>
<reference evidence="6 7" key="1">
    <citation type="journal article" date="2016" name="Int. J. Syst. Evol. Microbiol.">
        <title>Arsenicitalea aurantiaca gen. nov., sp. nov., a new member of the family Hyphomicrobiaceae, isolated from high-arsenic sediment.</title>
        <authorList>
            <person name="Mu Y."/>
            <person name="Zhou L."/>
            <person name="Zeng X.C."/>
            <person name="Liu L."/>
            <person name="Pan Y."/>
            <person name="Chen X."/>
            <person name="Wang J."/>
            <person name="Li S."/>
            <person name="Li W.J."/>
            <person name="Wang Y."/>
        </authorList>
    </citation>
    <scope>NUCLEOTIDE SEQUENCE [LARGE SCALE GENOMIC DNA]</scope>
    <source>
        <strain evidence="6 7">42-50</strain>
    </source>
</reference>
<organism evidence="6 7">
    <name type="scientific">Arsenicitalea aurantiaca</name>
    <dbReference type="NCBI Taxonomy" id="1783274"/>
    <lineage>
        <taxon>Bacteria</taxon>
        <taxon>Pseudomonadati</taxon>
        <taxon>Pseudomonadota</taxon>
        <taxon>Alphaproteobacteria</taxon>
        <taxon>Hyphomicrobiales</taxon>
        <taxon>Devosiaceae</taxon>
        <taxon>Arsenicitalea</taxon>
    </lineage>
</organism>
<dbReference type="GO" id="GO:0046872">
    <property type="term" value="F:metal ion binding"/>
    <property type="evidence" value="ECO:0007669"/>
    <property type="project" value="UniProtKB-KW"/>
</dbReference>
<dbReference type="OrthoDB" id="7066910at2"/>
<keyword evidence="3 6" id="KW-0378">Hydrolase</keyword>
<name>A0A433XB78_9HYPH</name>
<feature type="domain" description="Nudix hydrolase" evidence="5">
    <location>
        <begin position="18"/>
        <end position="151"/>
    </location>
</feature>
<evidence type="ECO:0000256" key="4">
    <source>
        <dbReference type="ARBA" id="ARBA00022842"/>
    </source>
</evidence>
<dbReference type="PROSITE" id="PS51462">
    <property type="entry name" value="NUDIX"/>
    <property type="match status" value="1"/>
</dbReference>
<keyword evidence="7" id="KW-1185">Reference proteome</keyword>
<evidence type="ECO:0000256" key="1">
    <source>
        <dbReference type="ARBA" id="ARBA00001946"/>
    </source>
</evidence>
<dbReference type="GO" id="GO:0016462">
    <property type="term" value="F:pyrophosphatase activity"/>
    <property type="evidence" value="ECO:0007669"/>
    <property type="project" value="InterPro"/>
</dbReference>
<evidence type="ECO:0000256" key="3">
    <source>
        <dbReference type="ARBA" id="ARBA00022801"/>
    </source>
</evidence>
<comment type="caution">
    <text evidence="6">The sequence shown here is derived from an EMBL/GenBank/DDBJ whole genome shotgun (WGS) entry which is preliminary data.</text>
</comment>
<gene>
    <name evidence="6" type="ORF">EMQ25_10880</name>
</gene>
<keyword evidence="2" id="KW-0479">Metal-binding</keyword>
<dbReference type="Proteomes" id="UP000281547">
    <property type="component" value="Unassembled WGS sequence"/>
</dbReference>
<dbReference type="EMBL" id="RZNJ01000003">
    <property type="protein sequence ID" value="RUT31347.1"/>
    <property type="molecule type" value="Genomic_DNA"/>
</dbReference>
<dbReference type="InterPro" id="IPR047198">
    <property type="entry name" value="DDP-like_NUDIX"/>
</dbReference>
<dbReference type="InterPro" id="IPR000086">
    <property type="entry name" value="NUDIX_hydrolase_dom"/>
</dbReference>
<dbReference type="Pfam" id="PF00293">
    <property type="entry name" value="NUDIX"/>
    <property type="match status" value="1"/>
</dbReference>
<dbReference type="PANTHER" id="PTHR12629">
    <property type="entry name" value="DIPHOSPHOINOSITOL POLYPHOSPHATE PHOSPHOHYDROLASE"/>
    <property type="match status" value="1"/>
</dbReference>
<evidence type="ECO:0000259" key="5">
    <source>
        <dbReference type="PROSITE" id="PS51462"/>
    </source>
</evidence>
<keyword evidence="4" id="KW-0460">Magnesium</keyword>
<dbReference type="AlphaFoldDB" id="A0A433XB78"/>
<accession>A0A433XB78</accession>
<dbReference type="SUPFAM" id="SSF55811">
    <property type="entry name" value="Nudix"/>
    <property type="match status" value="1"/>
</dbReference>
<comment type="cofactor">
    <cofactor evidence="1">
        <name>Mg(2+)</name>
        <dbReference type="ChEBI" id="CHEBI:18420"/>
    </cofactor>
</comment>
<dbReference type="GO" id="GO:0005737">
    <property type="term" value="C:cytoplasm"/>
    <property type="evidence" value="ECO:0007669"/>
    <property type="project" value="TreeGrafter"/>
</dbReference>